<keyword evidence="3" id="KW-0811">Translocation</keyword>
<evidence type="ECO:0000256" key="8">
    <source>
        <dbReference type="PROSITE-ProRule" id="PRU00723"/>
    </source>
</evidence>
<evidence type="ECO:0000256" key="4">
    <source>
        <dbReference type="ARBA" id="ARBA00023242"/>
    </source>
</evidence>
<comment type="subcellular location">
    <subcellularLocation>
        <location evidence="1">Nucleus membrane</location>
        <topology evidence="1">Peripheral membrane protein</topology>
        <orientation evidence="1">Cytoplasmic side</orientation>
    </subcellularLocation>
    <subcellularLocation>
        <location evidence="2">Nucleus</location>
        <location evidence="2">Nuclear pore complex</location>
    </subcellularLocation>
</comment>
<dbReference type="SMART" id="SM00356">
    <property type="entry name" value="ZnF_C3H1"/>
    <property type="match status" value="1"/>
</dbReference>
<feature type="region of interest" description="Disordered" evidence="9">
    <location>
        <begin position="26"/>
        <end position="97"/>
    </location>
</feature>
<comment type="function">
    <text evidence="5">Required for the export of mRNAs containing poly(A) tails from the nucleus into the cytoplasm.</text>
</comment>
<evidence type="ECO:0000256" key="3">
    <source>
        <dbReference type="ARBA" id="ARBA00023132"/>
    </source>
</evidence>
<keyword evidence="8" id="KW-0479">Metal-binding</keyword>
<keyword evidence="3" id="KW-0653">Protein transport</keyword>
<dbReference type="GO" id="GO:0031965">
    <property type="term" value="C:nuclear membrane"/>
    <property type="evidence" value="ECO:0007669"/>
    <property type="project" value="UniProtKB-SubCell"/>
</dbReference>
<dbReference type="InterPro" id="IPR000571">
    <property type="entry name" value="Znf_CCCH"/>
</dbReference>
<dbReference type="PANTHER" id="PTHR46527:SF1">
    <property type="entry name" value="NUCLEOPORIN NUP42"/>
    <property type="match status" value="1"/>
</dbReference>
<dbReference type="Proteomes" id="UP000261560">
    <property type="component" value="Unplaced"/>
</dbReference>
<evidence type="ECO:0000256" key="7">
    <source>
        <dbReference type="ARBA" id="ARBA00042384"/>
    </source>
</evidence>
<keyword evidence="12" id="KW-1185">Reference proteome</keyword>
<keyword evidence="8" id="KW-0862">Zinc</keyword>
<evidence type="ECO:0000256" key="6">
    <source>
        <dbReference type="ARBA" id="ARBA00039886"/>
    </source>
</evidence>
<sequence length="410" mass="42358">MVVCNFFLQGRCRYGERCWNEHPRGGGRGGGGGGGQQHSRGEGGFGNRVWVNPSQQKGGSYIQPSYFPSQGRNSWGGGGGGGGSGDGGGRRDNVKSSDFSFSTQNRFASLDASKSFADRGGRGGTAAEDDDSKKLEMIQMDMDVWESSGQWGFSCYSIAKLPLSGFPDLSPEELRLEYYSKSASGDLQTYMNGVNQLLSQWKSRIQELKSMNPNTRAALLAELNGAGPQGSSGGFGGPPEFGSVTSGFGSKDFGSPAPAQTGSFGFPEKRPEFGFTSAPVFGAPFGSSTPQTPSGFGAPAQPSASTFSFASSSTNKPAGSSGFGSASGFSFSSAGSSTGGFGNAGAAAAPAFPQTSGGFGATPGSEAQSGSLFSSESQLTPEELDQFKAKRFTLGQIPLKPPPENLLVLR</sequence>
<feature type="region of interest" description="Disordered" evidence="9">
    <location>
        <begin position="112"/>
        <end position="134"/>
    </location>
</feature>
<feature type="domain" description="C3H1-type" evidence="10">
    <location>
        <begin position="1"/>
        <end position="25"/>
    </location>
</feature>
<feature type="compositionally biased region" description="Polar residues" evidence="9">
    <location>
        <begin position="365"/>
        <end position="380"/>
    </location>
</feature>
<dbReference type="GO" id="GO:0008270">
    <property type="term" value="F:zinc ion binding"/>
    <property type="evidence" value="ECO:0007669"/>
    <property type="project" value="UniProtKB-KW"/>
</dbReference>
<dbReference type="Ensembl" id="ENSOMET00000034810.1">
    <property type="protein sequence ID" value="ENSOMEP00000033229.1"/>
    <property type="gene ID" value="ENSOMEG00000019078.1"/>
</dbReference>
<accession>A0A3B3DUV9</accession>
<dbReference type="OrthoDB" id="20729at2759"/>
<evidence type="ECO:0000256" key="5">
    <source>
        <dbReference type="ARBA" id="ARBA00037262"/>
    </source>
</evidence>
<reference evidence="11" key="2">
    <citation type="submission" date="2025-09" db="UniProtKB">
        <authorList>
            <consortium name="Ensembl"/>
        </authorList>
    </citation>
    <scope>IDENTIFICATION</scope>
</reference>
<keyword evidence="3" id="KW-0906">Nuclear pore complex</keyword>
<dbReference type="GeneID" id="112162062"/>
<evidence type="ECO:0000256" key="9">
    <source>
        <dbReference type="SAM" id="MobiDB-lite"/>
    </source>
</evidence>
<dbReference type="AlphaFoldDB" id="A0A3B3DUV9"/>
<feature type="zinc finger region" description="C3H1-type" evidence="8">
    <location>
        <begin position="1"/>
        <end position="25"/>
    </location>
</feature>
<dbReference type="OMA" id="CHNEHFD"/>
<name>A0A3B3DUV9_ORYME</name>
<evidence type="ECO:0000313" key="12">
    <source>
        <dbReference type="Proteomes" id="UP000261560"/>
    </source>
</evidence>
<proteinExistence type="predicted"/>
<keyword evidence="3" id="KW-0813">Transport</keyword>
<dbReference type="RefSeq" id="XP_024153481.1">
    <property type="nucleotide sequence ID" value="XM_024297713.2"/>
</dbReference>
<feature type="region of interest" description="Disordered" evidence="9">
    <location>
        <begin position="246"/>
        <end position="312"/>
    </location>
</feature>
<feature type="compositionally biased region" description="Polar residues" evidence="9">
    <location>
        <begin position="52"/>
        <end position="73"/>
    </location>
</feature>
<dbReference type="KEGG" id="oml:112162062"/>
<dbReference type="PANTHER" id="PTHR46527">
    <property type="entry name" value="NUCLEOPORIN-LIKE PROTEIN 2"/>
    <property type="match status" value="1"/>
</dbReference>
<evidence type="ECO:0000256" key="1">
    <source>
        <dbReference type="ARBA" id="ARBA00004335"/>
    </source>
</evidence>
<dbReference type="InterPro" id="IPR051767">
    <property type="entry name" value="Nucleoporin_NUP42"/>
</dbReference>
<feature type="region of interest" description="Disordered" evidence="9">
    <location>
        <begin position="340"/>
        <end position="380"/>
    </location>
</feature>
<dbReference type="GO" id="GO:0005643">
    <property type="term" value="C:nuclear pore"/>
    <property type="evidence" value="ECO:0007669"/>
    <property type="project" value="UniProtKB-SubCell"/>
</dbReference>
<feature type="compositionally biased region" description="Gly residues" evidence="9">
    <location>
        <begin position="74"/>
        <end position="87"/>
    </location>
</feature>
<keyword evidence="8" id="KW-0863">Zinc-finger</keyword>
<organism evidence="11 12">
    <name type="scientific">Oryzias melastigma</name>
    <name type="common">Marine medaka</name>
    <dbReference type="NCBI Taxonomy" id="30732"/>
    <lineage>
        <taxon>Eukaryota</taxon>
        <taxon>Metazoa</taxon>
        <taxon>Chordata</taxon>
        <taxon>Craniata</taxon>
        <taxon>Vertebrata</taxon>
        <taxon>Euteleostomi</taxon>
        <taxon>Actinopterygii</taxon>
        <taxon>Neopterygii</taxon>
        <taxon>Teleostei</taxon>
        <taxon>Neoteleostei</taxon>
        <taxon>Acanthomorphata</taxon>
        <taxon>Ovalentaria</taxon>
        <taxon>Atherinomorphae</taxon>
        <taxon>Beloniformes</taxon>
        <taxon>Adrianichthyidae</taxon>
        <taxon>Oryziinae</taxon>
        <taxon>Oryzias</taxon>
    </lineage>
</organism>
<dbReference type="PaxDb" id="30732-ENSOMEP00000033229"/>
<evidence type="ECO:0000313" key="11">
    <source>
        <dbReference type="Ensembl" id="ENSOMEP00000033229.1"/>
    </source>
</evidence>
<dbReference type="PROSITE" id="PS50103">
    <property type="entry name" value="ZF_C3H1"/>
    <property type="match status" value="1"/>
</dbReference>
<reference evidence="11" key="1">
    <citation type="submission" date="2025-08" db="UniProtKB">
        <authorList>
            <consortium name="Ensembl"/>
        </authorList>
    </citation>
    <scope>IDENTIFICATION</scope>
</reference>
<feature type="compositionally biased region" description="Low complexity" evidence="9">
    <location>
        <begin position="303"/>
        <end position="312"/>
    </location>
</feature>
<evidence type="ECO:0000259" key="10">
    <source>
        <dbReference type="PROSITE" id="PS50103"/>
    </source>
</evidence>
<dbReference type="CTD" id="11097"/>
<keyword evidence="3" id="KW-0509">mRNA transport</keyword>
<feature type="compositionally biased region" description="Gly residues" evidence="9">
    <location>
        <begin position="26"/>
        <end position="46"/>
    </location>
</feature>
<evidence type="ECO:0000256" key="2">
    <source>
        <dbReference type="ARBA" id="ARBA00004567"/>
    </source>
</evidence>
<dbReference type="GeneTree" id="ENSGT00390000000118"/>
<keyword evidence="4" id="KW-0539">Nucleus</keyword>
<protein>
    <recommendedName>
        <fullName evidence="6">Nucleoporin NUP42</fullName>
    </recommendedName>
    <alternativeName>
        <fullName evidence="7">Nucleoporin-like protein 2</fullName>
    </alternativeName>
</protein>